<proteinExistence type="predicted"/>
<dbReference type="STRING" id="1802505.A3D01_05915"/>
<dbReference type="Pfam" id="PF02517">
    <property type="entry name" value="Rce1-like"/>
    <property type="match status" value="1"/>
</dbReference>
<keyword evidence="1" id="KW-1133">Transmembrane helix</keyword>
<evidence type="ECO:0000259" key="2">
    <source>
        <dbReference type="Pfam" id="PF02517"/>
    </source>
</evidence>
<dbReference type="InterPro" id="IPR003675">
    <property type="entry name" value="Rce1/LyrA-like_dom"/>
</dbReference>
<organism evidence="3 4">
    <name type="scientific">Candidatus Woesebacteria bacterium RIFCSPHIGHO2_02_FULL_39_13</name>
    <dbReference type="NCBI Taxonomy" id="1802505"/>
    <lineage>
        <taxon>Bacteria</taxon>
        <taxon>Candidatus Woeseibacteriota</taxon>
    </lineage>
</organism>
<evidence type="ECO:0000313" key="3">
    <source>
        <dbReference type="EMBL" id="OGM33928.1"/>
    </source>
</evidence>
<gene>
    <name evidence="3" type="ORF">A3D01_05915</name>
</gene>
<feature type="transmembrane region" description="Helical" evidence="1">
    <location>
        <begin position="74"/>
        <end position="94"/>
    </location>
</feature>
<feature type="domain" description="CAAX prenyl protease 2/Lysostaphin resistance protein A-like" evidence="2">
    <location>
        <begin position="109"/>
        <end position="209"/>
    </location>
</feature>
<accession>A0A1F7Z4U9</accession>
<keyword evidence="1" id="KW-0812">Transmembrane</keyword>
<reference evidence="3 4" key="1">
    <citation type="journal article" date="2016" name="Nat. Commun.">
        <title>Thousands of microbial genomes shed light on interconnected biogeochemical processes in an aquifer system.</title>
        <authorList>
            <person name="Anantharaman K."/>
            <person name="Brown C.T."/>
            <person name="Hug L.A."/>
            <person name="Sharon I."/>
            <person name="Castelle C.J."/>
            <person name="Probst A.J."/>
            <person name="Thomas B.C."/>
            <person name="Singh A."/>
            <person name="Wilkins M.J."/>
            <person name="Karaoz U."/>
            <person name="Brodie E.L."/>
            <person name="Williams K.H."/>
            <person name="Hubbard S.S."/>
            <person name="Banfield J.F."/>
        </authorList>
    </citation>
    <scope>NUCLEOTIDE SEQUENCE [LARGE SCALE GENOMIC DNA]</scope>
</reference>
<dbReference type="EMBL" id="MGGR01000011">
    <property type="protein sequence ID" value="OGM33928.1"/>
    <property type="molecule type" value="Genomic_DNA"/>
</dbReference>
<keyword evidence="1" id="KW-0472">Membrane</keyword>
<dbReference type="GO" id="GO:0004175">
    <property type="term" value="F:endopeptidase activity"/>
    <property type="evidence" value="ECO:0007669"/>
    <property type="project" value="UniProtKB-ARBA"/>
</dbReference>
<feature type="transmembrane region" description="Helical" evidence="1">
    <location>
        <begin position="174"/>
        <end position="192"/>
    </location>
</feature>
<sequence length="215" mass="24612">MPNKETAIKHTTLLATFLLIVWGFYRMLFKLPVEIEELFVKPLIWLVPVYFLVKKEKGNLGSLGVTTKNLFPSLYLALALGVLFALEAVIINFVKYESIDFSANLGQDPFLIALGLSFATAVSEEIAFRGYLFNRVWRVLGDEWRANLITSTIWALIHVPIAIFWWELNPTNTVLYLFLTTLFGIGSAWVFARTKNVASSILLHVLWEWPIILFR</sequence>
<dbReference type="Proteomes" id="UP000177169">
    <property type="component" value="Unassembled WGS sequence"/>
</dbReference>
<evidence type="ECO:0000313" key="4">
    <source>
        <dbReference type="Proteomes" id="UP000177169"/>
    </source>
</evidence>
<dbReference type="GO" id="GO:0080120">
    <property type="term" value="P:CAAX-box protein maturation"/>
    <property type="evidence" value="ECO:0007669"/>
    <property type="project" value="UniProtKB-ARBA"/>
</dbReference>
<evidence type="ECO:0000256" key="1">
    <source>
        <dbReference type="SAM" id="Phobius"/>
    </source>
</evidence>
<dbReference type="AlphaFoldDB" id="A0A1F7Z4U9"/>
<feature type="transmembrane region" description="Helical" evidence="1">
    <location>
        <begin position="110"/>
        <end position="132"/>
    </location>
</feature>
<feature type="transmembrane region" description="Helical" evidence="1">
    <location>
        <begin position="144"/>
        <end position="168"/>
    </location>
</feature>
<protein>
    <recommendedName>
        <fullName evidence="2">CAAX prenyl protease 2/Lysostaphin resistance protein A-like domain-containing protein</fullName>
    </recommendedName>
</protein>
<name>A0A1F7Z4U9_9BACT</name>
<comment type="caution">
    <text evidence="3">The sequence shown here is derived from an EMBL/GenBank/DDBJ whole genome shotgun (WGS) entry which is preliminary data.</text>
</comment>
<feature type="transmembrane region" description="Helical" evidence="1">
    <location>
        <begin position="12"/>
        <end position="29"/>
    </location>
</feature>
<feature type="transmembrane region" description="Helical" evidence="1">
    <location>
        <begin position="35"/>
        <end position="53"/>
    </location>
</feature>